<dbReference type="AlphaFoldDB" id="A0A7S1D7N8"/>
<evidence type="ECO:0000256" key="1">
    <source>
        <dbReference type="SAM" id="MobiDB-lite"/>
    </source>
</evidence>
<feature type="chain" id="PRO_5031218702" evidence="2">
    <location>
        <begin position="19"/>
        <end position="129"/>
    </location>
</feature>
<feature type="compositionally biased region" description="Basic residues" evidence="1">
    <location>
        <begin position="120"/>
        <end position="129"/>
    </location>
</feature>
<accession>A0A7S1D7N8</accession>
<feature type="compositionally biased region" description="Basic and acidic residues" evidence="1">
    <location>
        <begin position="53"/>
        <end position="72"/>
    </location>
</feature>
<organism evidence="3">
    <name type="scientific">Cyclophora tenuis</name>
    <name type="common">Marine diatom</name>
    <dbReference type="NCBI Taxonomy" id="216820"/>
    <lineage>
        <taxon>Eukaryota</taxon>
        <taxon>Sar</taxon>
        <taxon>Stramenopiles</taxon>
        <taxon>Ochrophyta</taxon>
        <taxon>Bacillariophyta</taxon>
        <taxon>Fragilariophyceae</taxon>
        <taxon>Fragilariophycidae</taxon>
        <taxon>Cyclophorales</taxon>
        <taxon>Cyclophoraceae</taxon>
        <taxon>Cyclophora</taxon>
    </lineage>
</organism>
<reference evidence="3" key="1">
    <citation type="submission" date="2021-01" db="EMBL/GenBank/DDBJ databases">
        <authorList>
            <person name="Corre E."/>
            <person name="Pelletier E."/>
            <person name="Niang G."/>
            <person name="Scheremetjew M."/>
            <person name="Finn R."/>
            <person name="Kale V."/>
            <person name="Holt S."/>
            <person name="Cochrane G."/>
            <person name="Meng A."/>
            <person name="Brown T."/>
            <person name="Cohen L."/>
        </authorList>
    </citation>
    <scope>NUCLEOTIDE SEQUENCE</scope>
    <source>
        <strain evidence="3">ECT3854</strain>
    </source>
</reference>
<feature type="region of interest" description="Disordered" evidence="1">
    <location>
        <begin position="53"/>
        <end position="89"/>
    </location>
</feature>
<name>A0A7S1D7N8_CYCTE</name>
<gene>
    <name evidence="3" type="ORF">CTEN0397_LOCUS9592</name>
</gene>
<dbReference type="EMBL" id="HBFW01015063">
    <property type="protein sequence ID" value="CAD8938529.1"/>
    <property type="molecule type" value="Transcribed_RNA"/>
</dbReference>
<feature type="region of interest" description="Disordered" evidence="1">
    <location>
        <begin position="105"/>
        <end position="129"/>
    </location>
</feature>
<keyword evidence="2" id="KW-0732">Signal</keyword>
<feature type="signal peptide" evidence="2">
    <location>
        <begin position="1"/>
        <end position="18"/>
    </location>
</feature>
<sequence length="129" mass="14554">MSLYKIVLLSLCVVLSVAQTDYEIQQGLIEDEKAMKAVDATKTVVFFDQAVDPHSDSGPRKFSDTEDAAREFEESEAGVVPVEDPDEGYFPAEEEVFDGERYMELSKKSDEERGVGGTNNRRHLRYRPT</sequence>
<evidence type="ECO:0000313" key="3">
    <source>
        <dbReference type="EMBL" id="CAD8938529.1"/>
    </source>
</evidence>
<proteinExistence type="predicted"/>
<protein>
    <submittedName>
        <fullName evidence="3">Uncharacterized protein</fullName>
    </submittedName>
</protein>
<evidence type="ECO:0000256" key="2">
    <source>
        <dbReference type="SAM" id="SignalP"/>
    </source>
</evidence>
<feature type="compositionally biased region" description="Basic and acidic residues" evidence="1">
    <location>
        <begin position="105"/>
        <end position="114"/>
    </location>
</feature>